<organism evidence="1 2">
    <name type="scientific">Hibiscus sabdariffa</name>
    <name type="common">roselle</name>
    <dbReference type="NCBI Taxonomy" id="183260"/>
    <lineage>
        <taxon>Eukaryota</taxon>
        <taxon>Viridiplantae</taxon>
        <taxon>Streptophyta</taxon>
        <taxon>Embryophyta</taxon>
        <taxon>Tracheophyta</taxon>
        <taxon>Spermatophyta</taxon>
        <taxon>Magnoliopsida</taxon>
        <taxon>eudicotyledons</taxon>
        <taxon>Gunneridae</taxon>
        <taxon>Pentapetalae</taxon>
        <taxon>rosids</taxon>
        <taxon>malvids</taxon>
        <taxon>Malvales</taxon>
        <taxon>Malvaceae</taxon>
        <taxon>Malvoideae</taxon>
        <taxon>Hibiscus</taxon>
    </lineage>
</organism>
<reference evidence="1 2" key="1">
    <citation type="journal article" date="2024" name="G3 (Bethesda)">
        <title>Genome assembly of Hibiscus sabdariffa L. provides insights into metabolisms of medicinal natural products.</title>
        <authorList>
            <person name="Kim T."/>
        </authorList>
    </citation>
    <scope>NUCLEOTIDE SEQUENCE [LARGE SCALE GENOMIC DNA]</scope>
    <source>
        <strain evidence="1">TK-2024</strain>
        <tissue evidence="1">Old leaves</tissue>
    </source>
</reference>
<accession>A0ABR1ZGU8</accession>
<comment type="caution">
    <text evidence="1">The sequence shown here is derived from an EMBL/GenBank/DDBJ whole genome shotgun (WGS) entry which is preliminary data.</text>
</comment>
<dbReference type="EMBL" id="JBBPBM010002236">
    <property type="protein sequence ID" value="KAK8479658.1"/>
    <property type="molecule type" value="Genomic_DNA"/>
</dbReference>
<gene>
    <name evidence="1" type="ORF">V6N12_033689</name>
</gene>
<keyword evidence="2" id="KW-1185">Reference proteome</keyword>
<protein>
    <submittedName>
        <fullName evidence="1">Uncharacterized protein</fullName>
    </submittedName>
</protein>
<evidence type="ECO:0000313" key="2">
    <source>
        <dbReference type="Proteomes" id="UP001472677"/>
    </source>
</evidence>
<feature type="non-terminal residue" evidence="1">
    <location>
        <position position="1"/>
    </location>
</feature>
<name>A0ABR1ZGU8_9ROSI</name>
<evidence type="ECO:0000313" key="1">
    <source>
        <dbReference type="EMBL" id="KAK8479658.1"/>
    </source>
</evidence>
<proteinExistence type="predicted"/>
<dbReference type="Proteomes" id="UP001472677">
    <property type="component" value="Unassembled WGS sequence"/>
</dbReference>
<sequence length="11" mass="1366">VQLNQRDINCY</sequence>